<protein>
    <submittedName>
        <fullName evidence="1">Uncharacterized protein</fullName>
    </submittedName>
</protein>
<reference evidence="2" key="2">
    <citation type="submission" date="2015-01" db="EMBL/GenBank/DDBJ databases">
        <title>Evolutionary Origins and Diversification of the Mycorrhizal Mutualists.</title>
        <authorList>
            <consortium name="DOE Joint Genome Institute"/>
            <consortium name="Mycorrhizal Genomics Consortium"/>
            <person name="Kohler A."/>
            <person name="Kuo A."/>
            <person name="Nagy L.G."/>
            <person name="Floudas D."/>
            <person name="Copeland A."/>
            <person name="Barry K.W."/>
            <person name="Cichocki N."/>
            <person name="Veneault-Fourrey C."/>
            <person name="LaButti K."/>
            <person name="Lindquist E.A."/>
            <person name="Lipzen A."/>
            <person name="Lundell T."/>
            <person name="Morin E."/>
            <person name="Murat C."/>
            <person name="Riley R."/>
            <person name="Ohm R."/>
            <person name="Sun H."/>
            <person name="Tunlid A."/>
            <person name="Henrissat B."/>
            <person name="Grigoriev I.V."/>
            <person name="Hibbett D.S."/>
            <person name="Martin F."/>
        </authorList>
    </citation>
    <scope>NUCLEOTIDE SEQUENCE [LARGE SCALE GENOMIC DNA]</scope>
    <source>
        <strain evidence="2">Marx 270</strain>
    </source>
</reference>
<evidence type="ECO:0000313" key="2">
    <source>
        <dbReference type="Proteomes" id="UP000054217"/>
    </source>
</evidence>
<dbReference type="EMBL" id="KN831979">
    <property type="protein sequence ID" value="KIO02953.1"/>
    <property type="molecule type" value="Genomic_DNA"/>
</dbReference>
<gene>
    <name evidence="1" type="ORF">M404DRAFT_1001854</name>
</gene>
<proteinExistence type="predicted"/>
<dbReference type="InParanoid" id="A0A0C3J1K8"/>
<sequence length="53" mass="5758">MHTNAVYMSSSAFTTGGAKENKVCSRVVEKVTKTGFLVRSSRLGTHARKTINV</sequence>
<dbReference type="AlphaFoldDB" id="A0A0C3J1K8"/>
<reference evidence="1 2" key="1">
    <citation type="submission" date="2014-04" db="EMBL/GenBank/DDBJ databases">
        <authorList>
            <consortium name="DOE Joint Genome Institute"/>
            <person name="Kuo A."/>
            <person name="Kohler A."/>
            <person name="Costa M.D."/>
            <person name="Nagy L.G."/>
            <person name="Floudas D."/>
            <person name="Copeland A."/>
            <person name="Barry K.W."/>
            <person name="Cichocki N."/>
            <person name="Veneault-Fourrey C."/>
            <person name="LaButti K."/>
            <person name="Lindquist E.A."/>
            <person name="Lipzen A."/>
            <person name="Lundell T."/>
            <person name="Morin E."/>
            <person name="Murat C."/>
            <person name="Sun H."/>
            <person name="Tunlid A."/>
            <person name="Henrissat B."/>
            <person name="Grigoriev I.V."/>
            <person name="Hibbett D.S."/>
            <person name="Martin F."/>
            <person name="Nordberg H.P."/>
            <person name="Cantor M.N."/>
            <person name="Hua S.X."/>
        </authorList>
    </citation>
    <scope>NUCLEOTIDE SEQUENCE [LARGE SCALE GENOMIC DNA]</scope>
    <source>
        <strain evidence="1 2">Marx 270</strain>
    </source>
</reference>
<evidence type="ECO:0000313" key="1">
    <source>
        <dbReference type="EMBL" id="KIO02953.1"/>
    </source>
</evidence>
<dbReference type="HOGENOM" id="CLU_3069681_0_0_1"/>
<dbReference type="Proteomes" id="UP000054217">
    <property type="component" value="Unassembled WGS sequence"/>
</dbReference>
<organism evidence="1 2">
    <name type="scientific">Pisolithus tinctorius Marx 270</name>
    <dbReference type="NCBI Taxonomy" id="870435"/>
    <lineage>
        <taxon>Eukaryota</taxon>
        <taxon>Fungi</taxon>
        <taxon>Dikarya</taxon>
        <taxon>Basidiomycota</taxon>
        <taxon>Agaricomycotina</taxon>
        <taxon>Agaricomycetes</taxon>
        <taxon>Agaricomycetidae</taxon>
        <taxon>Boletales</taxon>
        <taxon>Sclerodermatineae</taxon>
        <taxon>Pisolithaceae</taxon>
        <taxon>Pisolithus</taxon>
    </lineage>
</organism>
<keyword evidence="2" id="KW-1185">Reference proteome</keyword>
<accession>A0A0C3J1K8</accession>
<name>A0A0C3J1K8_PISTI</name>